<dbReference type="Gene3D" id="3.40.50.1820">
    <property type="entry name" value="alpha/beta hydrolase"/>
    <property type="match status" value="1"/>
</dbReference>
<dbReference type="KEGG" id="tmn:UCRPA7_5528"/>
<dbReference type="PANTHER" id="PTHR34853">
    <property type="match status" value="1"/>
</dbReference>
<dbReference type="SUPFAM" id="SSF53474">
    <property type="entry name" value="alpha/beta-Hydrolases"/>
    <property type="match status" value="1"/>
</dbReference>
<dbReference type="OrthoDB" id="2373480at2759"/>
<evidence type="ECO:0000313" key="3">
    <source>
        <dbReference type="Proteomes" id="UP000014074"/>
    </source>
</evidence>
<reference evidence="3" key="1">
    <citation type="journal article" date="2013" name="Genome Announc.">
        <title>Draft genome sequence of the ascomycete Phaeoacremonium aleophilum strain UCR-PA7, a causal agent of the esca disease complex in grapevines.</title>
        <authorList>
            <person name="Blanco-Ulate B."/>
            <person name="Rolshausen P."/>
            <person name="Cantu D."/>
        </authorList>
    </citation>
    <scope>NUCLEOTIDE SEQUENCE [LARGE SCALE GENOMIC DNA]</scope>
    <source>
        <strain evidence="3">UCR-PA7</strain>
    </source>
</reference>
<dbReference type="PANTHER" id="PTHR34853:SF5">
    <property type="entry name" value="LIP-DOMAIN-CONTAINING PROTEIN-RELATED"/>
    <property type="match status" value="1"/>
</dbReference>
<dbReference type="PIRSF" id="PIRSF029171">
    <property type="entry name" value="Esterase_LipA"/>
    <property type="match status" value="1"/>
</dbReference>
<dbReference type="InterPro" id="IPR005152">
    <property type="entry name" value="Lipase_secreted"/>
</dbReference>
<dbReference type="InterPro" id="IPR029058">
    <property type="entry name" value="AB_hydrolase_fold"/>
</dbReference>
<dbReference type="AlphaFoldDB" id="R8BHY2"/>
<evidence type="ECO:0000313" key="2">
    <source>
        <dbReference type="EMBL" id="EON98938.1"/>
    </source>
</evidence>
<gene>
    <name evidence="2" type="ORF">UCRPA7_5528</name>
</gene>
<dbReference type="Gene3D" id="1.10.260.130">
    <property type="match status" value="1"/>
</dbReference>
<sequence length="362" mass="38477">MRTAPGDLASTVGNASAAYNVLYRTTDSRREPSWAVTTIFVPVTSKRDCHQPTWSSLLSYLDPYDVATVDASPSYSLYSNPLPDIPTALGKGWVVNVPDYEGPLASFIAGLQAGQATLDSVRATLSLSATLGLTPKTKNVLWGYSGGGFAAVWASELQPTYAPELHISGAAIGGMNANATSSIAAINGGLYSGLIPVGLLGLTSQFPDVRNVLVSSLKTEGEYNRSRFLAAADMTLQEWVVAYANQDIYRYFKNGASDVLDGPIRELADRDGTAGHYGVPKIPLFVYQAIQDHVNPAKPVDALIEKYCSKGADILYQRNSVGGHVEEAANGAPSAWKWLASVLSGEPQQKGCVVQNVTISVG</sequence>
<name>R8BHY2_PHAM7</name>
<dbReference type="eggNOG" id="ENOG502QRF9">
    <property type="taxonomic scope" value="Eukaryota"/>
</dbReference>
<dbReference type="GO" id="GO:0016042">
    <property type="term" value="P:lipid catabolic process"/>
    <property type="evidence" value="ECO:0007669"/>
    <property type="project" value="InterPro"/>
</dbReference>
<keyword evidence="3" id="KW-1185">Reference proteome</keyword>
<keyword evidence="1" id="KW-0378">Hydrolase</keyword>
<evidence type="ECO:0000256" key="1">
    <source>
        <dbReference type="ARBA" id="ARBA00022801"/>
    </source>
</evidence>
<dbReference type="RefSeq" id="XP_007916266.1">
    <property type="nucleotide sequence ID" value="XM_007918075.1"/>
</dbReference>
<dbReference type="GO" id="GO:0004806">
    <property type="term" value="F:triacylglycerol lipase activity"/>
    <property type="evidence" value="ECO:0007669"/>
    <property type="project" value="InterPro"/>
</dbReference>
<proteinExistence type="predicted"/>
<dbReference type="HOGENOM" id="CLU_029538_5_2_1"/>
<protein>
    <submittedName>
        <fullName evidence="2">Putative lipase 1 protein</fullName>
    </submittedName>
</protein>
<dbReference type="Proteomes" id="UP000014074">
    <property type="component" value="Unassembled WGS sequence"/>
</dbReference>
<accession>R8BHY2</accession>
<dbReference type="Pfam" id="PF03583">
    <property type="entry name" value="LIP"/>
    <property type="match status" value="1"/>
</dbReference>
<dbReference type="EMBL" id="KB933183">
    <property type="protein sequence ID" value="EON98938.1"/>
    <property type="molecule type" value="Genomic_DNA"/>
</dbReference>
<dbReference type="GeneID" id="19326093"/>
<organism evidence="2 3">
    <name type="scientific">Phaeoacremonium minimum (strain UCR-PA7)</name>
    <name type="common">Esca disease fungus</name>
    <name type="synonym">Togninia minima</name>
    <dbReference type="NCBI Taxonomy" id="1286976"/>
    <lineage>
        <taxon>Eukaryota</taxon>
        <taxon>Fungi</taxon>
        <taxon>Dikarya</taxon>
        <taxon>Ascomycota</taxon>
        <taxon>Pezizomycotina</taxon>
        <taxon>Sordariomycetes</taxon>
        <taxon>Sordariomycetidae</taxon>
        <taxon>Togniniales</taxon>
        <taxon>Togniniaceae</taxon>
        <taxon>Phaeoacremonium</taxon>
    </lineage>
</organism>